<sequence length="321" mass="35531">MRVSIPALPNTQAHTPNVTELAAAVDRVTALLRNSKKPVVITGAGVSVDSGIKSYRGENGMYLNPGYRPIFYHEFANTTAFGDAKRRRYWARSFLGYPPLRMAAPNSTHDAIARLMQQGIVHRLITQNVDRLHHAAWTYAPAAPIVELHGSLSEVRCIGRGDGEFKHNDEAWWDVHSTRAFGPIDRFYTRHLHTPDAQSGCGFVAARDALQDYFAVQNPDWEMWAKRLEKEPGLHLRRNPDGDVQLDGVEYNNFYYPACPSCGGILKPDVVFFGENIRASVKRDAEACIASSDALLILGTTLATHSAFPCGAGESRPNTRG</sequence>
<dbReference type="STRING" id="2020962.A0A2N1JAT8"/>
<evidence type="ECO:0000256" key="2">
    <source>
        <dbReference type="ARBA" id="ARBA00006924"/>
    </source>
</evidence>
<dbReference type="InterPro" id="IPR026590">
    <property type="entry name" value="Ssirtuin_cat_dom"/>
</dbReference>
<reference evidence="7 8" key="1">
    <citation type="submission" date="2017-10" db="EMBL/GenBank/DDBJ databases">
        <title>A novel species of cold-tolerant Malassezia isolated from bats.</title>
        <authorList>
            <person name="Lorch J.M."/>
            <person name="Palmer J.M."/>
            <person name="Vanderwolf K.J."/>
            <person name="Schmidt K.Z."/>
            <person name="Verant M.L."/>
            <person name="Weller T.J."/>
            <person name="Blehert D.S."/>
        </authorList>
    </citation>
    <scope>NUCLEOTIDE SEQUENCE [LARGE SCALE GENOMIC DNA]</scope>
    <source>
        <strain evidence="7 8">NWHC:44797-103</strain>
    </source>
</reference>
<keyword evidence="4" id="KW-0520">NAD</keyword>
<dbReference type="InterPro" id="IPR029035">
    <property type="entry name" value="DHS-like_NAD/FAD-binding_dom"/>
</dbReference>
<organism evidence="7 8">
    <name type="scientific">Malassezia vespertilionis</name>
    <dbReference type="NCBI Taxonomy" id="2020962"/>
    <lineage>
        <taxon>Eukaryota</taxon>
        <taxon>Fungi</taxon>
        <taxon>Dikarya</taxon>
        <taxon>Basidiomycota</taxon>
        <taxon>Ustilaginomycotina</taxon>
        <taxon>Malasseziomycetes</taxon>
        <taxon>Malasseziales</taxon>
        <taxon>Malasseziaceae</taxon>
        <taxon>Malassezia</taxon>
    </lineage>
</organism>
<dbReference type="Gene3D" id="3.30.1600.10">
    <property type="entry name" value="SIR2/SIRT2 'Small Domain"/>
    <property type="match status" value="1"/>
</dbReference>
<comment type="caution">
    <text evidence="5">Lacks conserved residue(s) required for the propagation of feature annotation.</text>
</comment>
<dbReference type="OrthoDB" id="424302at2759"/>
<dbReference type="PANTHER" id="PTHR11085:SF10">
    <property type="entry name" value="NAD-DEPENDENT PROTEIN DEACYLASE SIRTUIN-5, MITOCHONDRIAL-RELATED"/>
    <property type="match status" value="1"/>
</dbReference>
<evidence type="ECO:0000256" key="1">
    <source>
        <dbReference type="ARBA" id="ARBA00004173"/>
    </source>
</evidence>
<dbReference type="InterPro" id="IPR003000">
    <property type="entry name" value="Sirtuin"/>
</dbReference>
<dbReference type="InterPro" id="IPR050134">
    <property type="entry name" value="NAD-dep_sirtuin_deacylases"/>
</dbReference>
<dbReference type="AlphaFoldDB" id="A0A2N1JAT8"/>
<proteinExistence type="inferred from homology"/>
<accession>A0A2N1JAT8</accession>
<evidence type="ECO:0000256" key="3">
    <source>
        <dbReference type="ARBA" id="ARBA00022679"/>
    </source>
</evidence>
<evidence type="ECO:0000256" key="5">
    <source>
        <dbReference type="PROSITE-ProRule" id="PRU00236"/>
    </source>
</evidence>
<dbReference type="GO" id="GO:0017136">
    <property type="term" value="F:histone deacetylase activity, NAD-dependent"/>
    <property type="evidence" value="ECO:0007669"/>
    <property type="project" value="TreeGrafter"/>
</dbReference>
<evidence type="ECO:0000313" key="7">
    <source>
        <dbReference type="EMBL" id="PKI83612.1"/>
    </source>
</evidence>
<comment type="subcellular location">
    <subcellularLocation>
        <location evidence="1">Mitochondrion</location>
    </subcellularLocation>
</comment>
<name>A0A2N1JAT8_9BASI</name>
<feature type="domain" description="Deacetylase sirtuin-type" evidence="6">
    <location>
        <begin position="15"/>
        <end position="321"/>
    </location>
</feature>
<keyword evidence="8" id="KW-1185">Reference proteome</keyword>
<dbReference type="PANTHER" id="PTHR11085">
    <property type="entry name" value="NAD-DEPENDENT PROTEIN DEACYLASE SIRTUIN-5, MITOCHONDRIAL-RELATED"/>
    <property type="match status" value="1"/>
</dbReference>
<dbReference type="Pfam" id="PF02146">
    <property type="entry name" value="SIR2"/>
    <property type="match status" value="2"/>
</dbReference>
<dbReference type="GO" id="GO:0005739">
    <property type="term" value="C:mitochondrion"/>
    <property type="evidence" value="ECO:0007669"/>
    <property type="project" value="UniProtKB-SubCell"/>
</dbReference>
<evidence type="ECO:0000259" key="6">
    <source>
        <dbReference type="PROSITE" id="PS50305"/>
    </source>
</evidence>
<protein>
    <recommendedName>
        <fullName evidence="6">Deacetylase sirtuin-type domain-containing protein</fullName>
    </recommendedName>
</protein>
<dbReference type="SUPFAM" id="SSF52467">
    <property type="entry name" value="DHS-like NAD/FAD-binding domain"/>
    <property type="match status" value="1"/>
</dbReference>
<evidence type="ECO:0000256" key="4">
    <source>
        <dbReference type="ARBA" id="ARBA00023027"/>
    </source>
</evidence>
<gene>
    <name evidence="7" type="ORF">MVES_002457</name>
</gene>
<dbReference type="PROSITE" id="PS50305">
    <property type="entry name" value="SIRTUIN"/>
    <property type="match status" value="1"/>
</dbReference>
<dbReference type="EMBL" id="KZ454991">
    <property type="protein sequence ID" value="PKI83612.1"/>
    <property type="molecule type" value="Genomic_DNA"/>
</dbReference>
<dbReference type="InterPro" id="IPR026591">
    <property type="entry name" value="Sirtuin_cat_small_dom_sf"/>
</dbReference>
<dbReference type="GO" id="GO:0070403">
    <property type="term" value="F:NAD+ binding"/>
    <property type="evidence" value="ECO:0007669"/>
    <property type="project" value="InterPro"/>
</dbReference>
<evidence type="ECO:0000313" key="8">
    <source>
        <dbReference type="Proteomes" id="UP000232875"/>
    </source>
</evidence>
<comment type="similarity">
    <text evidence="2">Belongs to the sirtuin family. Class I subfamily.</text>
</comment>
<dbReference type="Gene3D" id="3.40.50.1220">
    <property type="entry name" value="TPP-binding domain"/>
    <property type="match status" value="2"/>
</dbReference>
<keyword evidence="3" id="KW-0808">Transferase</keyword>
<dbReference type="Proteomes" id="UP000232875">
    <property type="component" value="Unassembled WGS sequence"/>
</dbReference>